<name>A0A2H0A7B8_9BACT</name>
<dbReference type="Proteomes" id="UP000231067">
    <property type="component" value="Unassembled WGS sequence"/>
</dbReference>
<dbReference type="SUPFAM" id="SSF89392">
    <property type="entry name" value="Prokaryotic lipoproteins and lipoprotein localization factors"/>
    <property type="match status" value="1"/>
</dbReference>
<evidence type="ECO:0000259" key="2">
    <source>
        <dbReference type="Pfam" id="PF17131"/>
    </source>
</evidence>
<sequence length="242" mass="28511">MWKLVSFVLLFVISNAYALTPQEMLKRVDEIRAPSETFVFEIKVVYKREENEYIEQRFEVRVKDADKSMVKFTYPPENKGRIFLMLGNNMWIYIPGTREPIRISPQQRLLGQISNGDVARVVYSLDYDARLSGEEKFEKGMECVKLKLMAKTKQATYSRIILWVEKESLKPQKAEFYAISGKLLKTAFYKGYKKVLGKERPLLLEIHDEFRKGEYSIIEYSNMKIVDTPSAFFQKTYLKHIR</sequence>
<evidence type="ECO:0000313" key="3">
    <source>
        <dbReference type="EMBL" id="PIP41327.1"/>
    </source>
</evidence>
<reference evidence="3 4" key="1">
    <citation type="submission" date="2017-09" db="EMBL/GenBank/DDBJ databases">
        <title>Depth-based differentiation of microbial function through sediment-hosted aquifers and enrichment of novel symbionts in the deep terrestrial subsurface.</title>
        <authorList>
            <person name="Probst A.J."/>
            <person name="Ladd B."/>
            <person name="Jarett J.K."/>
            <person name="Geller-Mcgrath D.E."/>
            <person name="Sieber C.M."/>
            <person name="Emerson J.B."/>
            <person name="Anantharaman K."/>
            <person name="Thomas B.C."/>
            <person name="Malmstrom R."/>
            <person name="Stieglmeier M."/>
            <person name="Klingl A."/>
            <person name="Woyke T."/>
            <person name="Ryan C.M."/>
            <person name="Banfield J.F."/>
        </authorList>
    </citation>
    <scope>NUCLEOTIDE SEQUENCE [LARGE SCALE GENOMIC DNA]</scope>
    <source>
        <strain evidence="3">CG23_combo_of_CG06-09_8_20_14_all_40_23</strain>
    </source>
</reference>
<evidence type="ECO:0000313" key="4">
    <source>
        <dbReference type="Proteomes" id="UP000231067"/>
    </source>
</evidence>
<dbReference type="InterPro" id="IPR033399">
    <property type="entry name" value="TP_0789-like"/>
</dbReference>
<accession>A0A2H0A7B8</accession>
<feature type="chain" id="PRO_5013641401" description="Uncharacterized protein TP-0789 domain-containing protein" evidence="1">
    <location>
        <begin position="19"/>
        <end position="242"/>
    </location>
</feature>
<evidence type="ECO:0000256" key="1">
    <source>
        <dbReference type="SAM" id="SignalP"/>
    </source>
</evidence>
<dbReference type="PIRSF" id="PIRSF028205">
    <property type="entry name" value="UCP028205"/>
    <property type="match status" value="1"/>
</dbReference>
<dbReference type="AlphaFoldDB" id="A0A2H0A7B8"/>
<gene>
    <name evidence="3" type="ORF">COX18_03710</name>
</gene>
<feature type="domain" description="Uncharacterized protein TP-0789" evidence="2">
    <location>
        <begin position="65"/>
        <end position="239"/>
    </location>
</feature>
<protein>
    <recommendedName>
        <fullName evidence="2">Uncharacterized protein TP-0789 domain-containing protein</fullName>
    </recommendedName>
</protein>
<dbReference type="Gene3D" id="2.50.20.10">
    <property type="entry name" value="Lipoprotein localisation LolA/LolB/LppX"/>
    <property type="match status" value="1"/>
</dbReference>
<dbReference type="CDD" id="cd16329">
    <property type="entry name" value="LolA_like"/>
    <property type="match status" value="1"/>
</dbReference>
<dbReference type="EMBL" id="PCSH01000069">
    <property type="protein sequence ID" value="PIP41327.1"/>
    <property type="molecule type" value="Genomic_DNA"/>
</dbReference>
<comment type="caution">
    <text evidence="3">The sequence shown here is derived from an EMBL/GenBank/DDBJ whole genome shotgun (WGS) entry which is preliminary data.</text>
</comment>
<keyword evidence="1" id="KW-0732">Signal</keyword>
<dbReference type="InterPro" id="IPR029046">
    <property type="entry name" value="LolA/LolB/LppX"/>
</dbReference>
<dbReference type="InterPro" id="IPR011220">
    <property type="entry name" value="UCP028205"/>
</dbReference>
<proteinExistence type="predicted"/>
<organism evidence="3 4">
    <name type="scientific">Candidatus Desantisbacteria bacterium CG23_combo_of_CG06-09_8_20_14_all_40_23</name>
    <dbReference type="NCBI Taxonomy" id="1974550"/>
    <lineage>
        <taxon>Bacteria</taxon>
        <taxon>Candidatus Desantisiibacteriota</taxon>
    </lineage>
</organism>
<feature type="signal peptide" evidence="1">
    <location>
        <begin position="1"/>
        <end position="18"/>
    </location>
</feature>
<dbReference type="Pfam" id="PF17131">
    <property type="entry name" value="LolA_like"/>
    <property type="match status" value="1"/>
</dbReference>